<dbReference type="EMBL" id="CP101637">
    <property type="protein sequence ID" value="WMT82767.1"/>
    <property type="molecule type" value="Genomic_DNA"/>
</dbReference>
<reference evidence="2 3" key="1">
    <citation type="submission" date="2022-07" db="EMBL/GenBank/DDBJ databases">
        <title>Genome sequence of Terrisporobacter mayombei DSM6539.</title>
        <authorList>
            <person name="Boeer T."/>
            <person name="Bengelsdorf F.R."/>
            <person name="Daniel R."/>
            <person name="Poehlein A."/>
        </authorList>
    </citation>
    <scope>NUCLEOTIDE SEQUENCE [LARGE SCALE GENOMIC DNA]</scope>
    <source>
        <strain evidence="2 3">DSM 6539</strain>
    </source>
</reference>
<keyword evidence="1" id="KW-0812">Transmembrane</keyword>
<evidence type="ECO:0000256" key="1">
    <source>
        <dbReference type="SAM" id="Phobius"/>
    </source>
</evidence>
<sequence length="32" mass="3419">MTGFAWTFLSIAWVIILGCAGIALNKIVSHGK</sequence>
<organism evidence="2 3">
    <name type="scientific">Terrisporobacter mayombei</name>
    <dbReference type="NCBI Taxonomy" id="1541"/>
    <lineage>
        <taxon>Bacteria</taxon>
        <taxon>Bacillati</taxon>
        <taxon>Bacillota</taxon>
        <taxon>Clostridia</taxon>
        <taxon>Peptostreptococcales</taxon>
        <taxon>Peptostreptococcaceae</taxon>
        <taxon>Terrisporobacter</taxon>
    </lineage>
</organism>
<evidence type="ECO:0008006" key="4">
    <source>
        <dbReference type="Google" id="ProtNLM"/>
    </source>
</evidence>
<keyword evidence="1" id="KW-0472">Membrane</keyword>
<name>A0ABY9Q887_9FIRM</name>
<evidence type="ECO:0000313" key="3">
    <source>
        <dbReference type="Proteomes" id="UP001235030"/>
    </source>
</evidence>
<proteinExistence type="predicted"/>
<evidence type="ECO:0000313" key="2">
    <source>
        <dbReference type="EMBL" id="WMT82767.1"/>
    </source>
</evidence>
<gene>
    <name evidence="2" type="ORF">TEMA_32590</name>
</gene>
<keyword evidence="3" id="KW-1185">Reference proteome</keyword>
<protein>
    <recommendedName>
        <fullName evidence="4">MetS family NSS transporter small subunit</fullName>
    </recommendedName>
</protein>
<feature type="transmembrane region" description="Helical" evidence="1">
    <location>
        <begin position="6"/>
        <end position="24"/>
    </location>
</feature>
<dbReference type="Proteomes" id="UP001235030">
    <property type="component" value="Chromosome"/>
</dbReference>
<accession>A0ABY9Q887</accession>
<keyword evidence="1" id="KW-1133">Transmembrane helix</keyword>